<evidence type="ECO:0000313" key="1">
    <source>
        <dbReference type="EMBL" id="MBT0959265.1"/>
    </source>
</evidence>
<dbReference type="RefSeq" id="WP_327795500.1">
    <property type="nucleotide sequence ID" value="NZ_JADQAZ010000004.1"/>
</dbReference>
<evidence type="ECO:0000313" key="2">
    <source>
        <dbReference type="Proteomes" id="UP001315686"/>
    </source>
</evidence>
<reference evidence="1 2" key="1">
    <citation type="journal article" date="2021" name="Arch. Microbiol.">
        <title>Harenicola maris gen. nov., sp. nov. isolated from the Sea of Japan shallow sediments.</title>
        <authorList>
            <person name="Romanenko L.A."/>
            <person name="Kurilenko V.V."/>
            <person name="Chernysheva N.Y."/>
            <person name="Tekutyeva L.A."/>
            <person name="Velansky P.V."/>
            <person name="Svetashev V.I."/>
            <person name="Isaeva M.P."/>
        </authorList>
    </citation>
    <scope>NUCLEOTIDE SEQUENCE [LARGE SCALE GENOMIC DNA]</scope>
    <source>
        <strain evidence="1 2">KMM 3653</strain>
    </source>
</reference>
<dbReference type="Proteomes" id="UP001315686">
    <property type="component" value="Unassembled WGS sequence"/>
</dbReference>
<gene>
    <name evidence="1" type="ORF">IV417_17895</name>
</gene>
<protein>
    <submittedName>
        <fullName evidence="1">Uncharacterized protein</fullName>
    </submittedName>
</protein>
<organism evidence="1 2">
    <name type="scientific">Harenicola maris</name>
    <dbReference type="NCBI Taxonomy" id="2841044"/>
    <lineage>
        <taxon>Bacteria</taxon>
        <taxon>Pseudomonadati</taxon>
        <taxon>Pseudomonadota</taxon>
        <taxon>Alphaproteobacteria</taxon>
        <taxon>Rhodobacterales</taxon>
        <taxon>Paracoccaceae</taxon>
        <taxon>Harenicola</taxon>
    </lineage>
</organism>
<keyword evidence="2" id="KW-1185">Reference proteome</keyword>
<proteinExistence type="predicted"/>
<name>A0AAP2CSM1_9RHOB</name>
<accession>A0AAP2CSM1</accession>
<comment type="caution">
    <text evidence="1">The sequence shown here is derived from an EMBL/GenBank/DDBJ whole genome shotgun (WGS) entry which is preliminary data.</text>
</comment>
<dbReference type="EMBL" id="JADQAZ010000004">
    <property type="protein sequence ID" value="MBT0959265.1"/>
    <property type="molecule type" value="Genomic_DNA"/>
</dbReference>
<sequence>MARIEKLIYRKHDAEGLDYIAGQLEVQLSAFEHAGDYEVCFYRANGKLREVIQLDDAGVQRRVKDGVARLLATAQPQPRQTGDKRDAGFALVNVDTGEVEAFCDTLWEQGHVEAVNGPAAGVTSTAMHSMALPRLRKEAAALRENLPVEHNPAAPLAIWQAA</sequence>
<dbReference type="AlphaFoldDB" id="A0AAP2CSM1"/>